<comment type="caution">
    <text evidence="2">The sequence shown here is derived from an EMBL/GenBank/DDBJ whole genome shotgun (WGS) entry which is preliminary data.</text>
</comment>
<keyword evidence="1" id="KW-0812">Transmembrane</keyword>
<dbReference type="STRING" id="44009.RV01_GL000948"/>
<keyword evidence="1" id="KW-0472">Membrane</keyword>
<accession>S1NCQ6</accession>
<evidence type="ECO:0000313" key="2">
    <source>
        <dbReference type="EMBL" id="EOT40805.1"/>
    </source>
</evidence>
<keyword evidence="3" id="KW-1185">Reference proteome</keyword>
<dbReference type="HOGENOM" id="CLU_2751470_0_0_9"/>
<reference evidence="2 3" key="1">
    <citation type="submission" date="2013-03" db="EMBL/GenBank/DDBJ databases">
        <title>The Genome Sequence of Enterococcus dispar ATCC_51266 (Illumina only assembly).</title>
        <authorList>
            <consortium name="The Broad Institute Genomics Platform"/>
            <consortium name="The Broad Institute Genome Sequencing Center for Infectious Disease"/>
            <person name="Earl A."/>
            <person name="Russ C."/>
            <person name="Gilmore M."/>
            <person name="Surin D."/>
            <person name="Walker B."/>
            <person name="Young S."/>
            <person name="Zeng Q."/>
            <person name="Gargeya S."/>
            <person name="Fitzgerald M."/>
            <person name="Haas B."/>
            <person name="Abouelleil A."/>
            <person name="Allen A.W."/>
            <person name="Alvarado L."/>
            <person name="Arachchi H.M."/>
            <person name="Berlin A.M."/>
            <person name="Chapman S.B."/>
            <person name="Gainer-Dewar J."/>
            <person name="Goldberg J."/>
            <person name="Griggs A."/>
            <person name="Gujja S."/>
            <person name="Hansen M."/>
            <person name="Howarth C."/>
            <person name="Imamovic A."/>
            <person name="Ireland A."/>
            <person name="Larimer J."/>
            <person name="McCowan C."/>
            <person name="Murphy C."/>
            <person name="Pearson M."/>
            <person name="Poon T.W."/>
            <person name="Priest M."/>
            <person name="Roberts A."/>
            <person name="Saif S."/>
            <person name="Shea T."/>
            <person name="Sisk P."/>
            <person name="Sykes S."/>
            <person name="Wortman J."/>
            <person name="Nusbaum C."/>
            <person name="Birren B."/>
        </authorList>
    </citation>
    <scope>NUCLEOTIDE SEQUENCE [LARGE SCALE GENOMIC DNA]</scope>
    <source>
        <strain evidence="2 3">ATCC 51266</strain>
    </source>
</reference>
<organism evidence="2 3">
    <name type="scientific">Enterococcus dispar ATCC 51266</name>
    <dbReference type="NCBI Taxonomy" id="1139219"/>
    <lineage>
        <taxon>Bacteria</taxon>
        <taxon>Bacillati</taxon>
        <taxon>Bacillota</taxon>
        <taxon>Bacilli</taxon>
        <taxon>Lactobacillales</taxon>
        <taxon>Enterococcaceae</taxon>
        <taxon>Enterococcus</taxon>
    </lineage>
</organism>
<proteinExistence type="predicted"/>
<name>S1NCQ6_9ENTE</name>
<evidence type="ECO:0000313" key="3">
    <source>
        <dbReference type="Proteomes" id="UP000014127"/>
    </source>
</evidence>
<dbReference type="EMBL" id="AHYR01000006">
    <property type="protein sequence ID" value="EOT40805.1"/>
    <property type="molecule type" value="Genomic_DNA"/>
</dbReference>
<dbReference type="RefSeq" id="WP_016172886.1">
    <property type="nucleotide sequence ID" value="NZ_ASWK01000001.1"/>
</dbReference>
<sequence length="70" mass="8111">MFYAPLLLTVVANLLYHFASKSVTVKSNLFFSLLVVYGIAWLICLVSFLFRSDKNTIAQEIHYLNGERFY</sequence>
<dbReference type="PATRIC" id="fig|1139219.3.peg.1680"/>
<evidence type="ECO:0000256" key="1">
    <source>
        <dbReference type="SAM" id="Phobius"/>
    </source>
</evidence>
<feature type="transmembrane region" description="Helical" evidence="1">
    <location>
        <begin position="29"/>
        <end position="50"/>
    </location>
</feature>
<keyword evidence="1" id="KW-1133">Transmembrane helix</keyword>
<dbReference type="Proteomes" id="UP000014127">
    <property type="component" value="Unassembled WGS sequence"/>
</dbReference>
<protein>
    <submittedName>
        <fullName evidence="2">Uncharacterized protein</fullName>
    </submittedName>
</protein>
<dbReference type="OrthoDB" id="2294582at2"/>
<gene>
    <name evidence="2" type="ORF">OMK_01721</name>
</gene>
<dbReference type="AlphaFoldDB" id="S1NCQ6"/>